<dbReference type="GO" id="GO:0016020">
    <property type="term" value="C:membrane"/>
    <property type="evidence" value="ECO:0007669"/>
    <property type="project" value="UniProtKB-SubCell"/>
</dbReference>
<feature type="transmembrane region" description="Helical" evidence="8">
    <location>
        <begin position="280"/>
        <end position="301"/>
    </location>
</feature>
<evidence type="ECO:0000256" key="4">
    <source>
        <dbReference type="ARBA" id="ARBA00023136"/>
    </source>
</evidence>
<dbReference type="InterPro" id="IPR013057">
    <property type="entry name" value="AA_transpt_TM"/>
</dbReference>
<dbReference type="Pfam" id="PF07189">
    <property type="entry name" value="SF3b10"/>
    <property type="match status" value="1"/>
</dbReference>
<feature type="transmembrane region" description="Helical" evidence="8">
    <location>
        <begin position="211"/>
        <end position="230"/>
    </location>
</feature>
<dbReference type="PANTHER" id="PTHR16189">
    <property type="entry name" value="TRANSMEMBRANE PROTEIN 104-RELATED"/>
    <property type="match status" value="1"/>
</dbReference>
<dbReference type="EMBL" id="LIAE01006728">
    <property type="protein sequence ID" value="PAV85808.1"/>
    <property type="molecule type" value="Genomic_DNA"/>
</dbReference>
<evidence type="ECO:0000313" key="11">
    <source>
        <dbReference type="Proteomes" id="UP000218231"/>
    </source>
</evidence>
<comment type="caution">
    <text evidence="10">The sequence shown here is derived from an EMBL/GenBank/DDBJ whole genome shotgun (WGS) entry which is preliminary data.</text>
</comment>
<dbReference type="InterPro" id="IPR009846">
    <property type="entry name" value="SF3b5/RDS3-10"/>
</dbReference>
<reference evidence="10 11" key="1">
    <citation type="journal article" date="2017" name="Curr. Biol.">
        <title>Genome architecture and evolution of a unichromosomal asexual nematode.</title>
        <authorList>
            <person name="Fradin H."/>
            <person name="Zegar C."/>
            <person name="Gutwein M."/>
            <person name="Lucas J."/>
            <person name="Kovtun M."/>
            <person name="Corcoran D."/>
            <person name="Baugh L.R."/>
            <person name="Kiontke K."/>
            <person name="Gunsalus K."/>
            <person name="Fitch D.H."/>
            <person name="Piano F."/>
        </authorList>
    </citation>
    <scope>NUCLEOTIDE SEQUENCE [LARGE SCALE GENOMIC DNA]</scope>
    <source>
        <strain evidence="10">PF1309</strain>
    </source>
</reference>
<evidence type="ECO:0000256" key="8">
    <source>
        <dbReference type="SAM" id="Phobius"/>
    </source>
</evidence>
<feature type="domain" description="Amino acid transporter transmembrane" evidence="9">
    <location>
        <begin position="16"/>
        <end position="467"/>
    </location>
</feature>
<evidence type="ECO:0000256" key="6">
    <source>
        <dbReference type="ARBA" id="ARBA00038166"/>
    </source>
</evidence>
<feature type="transmembrane region" description="Helical" evidence="8">
    <location>
        <begin position="119"/>
        <end position="139"/>
    </location>
</feature>
<feature type="transmembrane region" description="Helical" evidence="8">
    <location>
        <begin position="406"/>
        <end position="425"/>
    </location>
</feature>
<feature type="transmembrane region" description="Helical" evidence="8">
    <location>
        <begin position="178"/>
        <end position="199"/>
    </location>
</feature>
<feature type="transmembrane region" description="Helical" evidence="8">
    <location>
        <begin position="242"/>
        <end position="259"/>
    </location>
</feature>
<feature type="transmembrane region" description="Helical" evidence="8">
    <location>
        <begin position="12"/>
        <end position="32"/>
    </location>
</feature>
<dbReference type="AlphaFoldDB" id="A0A2A2LIA0"/>
<evidence type="ECO:0000256" key="2">
    <source>
        <dbReference type="ARBA" id="ARBA00022692"/>
    </source>
</evidence>
<protein>
    <recommendedName>
        <fullName evidence="9">Amino acid transporter transmembrane domain-containing protein</fullName>
    </recommendedName>
</protein>
<evidence type="ECO:0000256" key="7">
    <source>
        <dbReference type="SAM" id="MobiDB-lite"/>
    </source>
</evidence>
<keyword evidence="2 8" id="KW-0812">Transmembrane</keyword>
<feature type="transmembrane region" description="Helical" evidence="8">
    <location>
        <begin position="38"/>
        <end position="63"/>
    </location>
</feature>
<evidence type="ECO:0000256" key="3">
    <source>
        <dbReference type="ARBA" id="ARBA00022989"/>
    </source>
</evidence>
<organism evidence="10 11">
    <name type="scientific">Diploscapter pachys</name>
    <dbReference type="NCBI Taxonomy" id="2018661"/>
    <lineage>
        <taxon>Eukaryota</taxon>
        <taxon>Metazoa</taxon>
        <taxon>Ecdysozoa</taxon>
        <taxon>Nematoda</taxon>
        <taxon>Chromadorea</taxon>
        <taxon>Rhabditida</taxon>
        <taxon>Rhabditina</taxon>
        <taxon>Rhabditomorpha</taxon>
        <taxon>Rhabditoidea</taxon>
        <taxon>Rhabditidae</taxon>
        <taxon>Diploscapter</taxon>
    </lineage>
</organism>
<feature type="transmembrane region" description="Helical" evidence="8">
    <location>
        <begin position="480"/>
        <end position="502"/>
    </location>
</feature>
<comment type="similarity">
    <text evidence="6">Belongs to the TMEM104 family.</text>
</comment>
<accession>A0A2A2LIA0</accession>
<dbReference type="Pfam" id="PF01490">
    <property type="entry name" value="Aa_trans"/>
    <property type="match status" value="1"/>
</dbReference>
<gene>
    <name evidence="10" type="ORF">WR25_14396</name>
</gene>
<name>A0A2A2LIA0_9BILA</name>
<keyword evidence="5" id="KW-0325">Glycoprotein</keyword>
<evidence type="ECO:0000256" key="5">
    <source>
        <dbReference type="ARBA" id="ARBA00023180"/>
    </source>
</evidence>
<feature type="region of interest" description="Disordered" evidence="7">
    <location>
        <begin position="371"/>
        <end position="395"/>
    </location>
</feature>
<evidence type="ECO:0000256" key="1">
    <source>
        <dbReference type="ARBA" id="ARBA00004141"/>
    </source>
</evidence>
<keyword evidence="11" id="KW-1185">Reference proteome</keyword>
<dbReference type="OrthoDB" id="294541at2759"/>
<dbReference type="PANTHER" id="PTHR16189:SF0">
    <property type="entry name" value="TRANSMEMBRANE PROTEIN 104"/>
    <property type="match status" value="1"/>
</dbReference>
<comment type="subcellular location">
    <subcellularLocation>
        <location evidence="1">Membrane</location>
        <topology evidence="1">Multi-pass membrane protein</topology>
    </subcellularLocation>
</comment>
<feature type="transmembrane region" description="Helical" evidence="8">
    <location>
        <begin position="321"/>
        <end position="349"/>
    </location>
</feature>
<feature type="transmembrane region" description="Helical" evidence="8">
    <location>
        <begin position="437"/>
        <end position="456"/>
    </location>
</feature>
<sequence length="626" mass="69422">MPASVDPNTVYQPVIGLLYIFNLIVGTGALALPKAFQSAGWVLSIVLLFISCLVSYISATYVIECLSVANAIKAKQRREGEEDDLGDSDEAVVEGGRSSFEITQRVEFSQMASMFLSKWGLIFSYISLDVYLFGDLAIYSTTVPKSFMNLLCSHVNSSSVKSSDPCQDWMPSLMTRFMVYRLCVLGFIGICLPMVLAGITKTKYIQLATTVSRWTAFGLMIVLASMQLVTDGAAGHPPAADIHSFSSLFGAAVYAFMCHHSLPSLVTPMTSKDSIFTRLMGVYVVVALFYYTLSLTGSFAFDHVLDVYTLNFLHDEHKDMLFTVIDTFLALFPVFTLTTNYPIVAITLINNLNVLRDLLIPNNGRIEEESLLRQENSSDLDADDEPPRASPTRPRSLSAVRYEKRLNALLIPLLVLSLPTIISLLTDNVLLLASVTGSYPGVGVQFIIPCLLVMAARQQARSELNFPVPKRNQSPFQSNGWIYAIFFWAVLAIGIVTMNILVMNSTVILSAGQHAIHNRKQIAIVDAQLNAFIFIIMAAPGERYHVLAQLEHLQSKYTGCGHADTSRYEWLTNHHRDTRASLISHPDLNSFMAIVENESRARTRFNLLNRMIQPCGPPPEKSPLDD</sequence>
<keyword evidence="4 8" id="KW-0472">Membrane</keyword>
<proteinExistence type="inferred from homology"/>
<dbReference type="Proteomes" id="UP000218231">
    <property type="component" value="Unassembled WGS sequence"/>
</dbReference>
<evidence type="ECO:0000313" key="10">
    <source>
        <dbReference type="EMBL" id="PAV85808.1"/>
    </source>
</evidence>
<keyword evidence="3 8" id="KW-1133">Transmembrane helix</keyword>
<evidence type="ECO:0000259" key="9">
    <source>
        <dbReference type="Pfam" id="PF01490"/>
    </source>
</evidence>